<dbReference type="RefSeq" id="WP_116624897.1">
    <property type="nucleotide sequence ID" value="NZ_QURN01000012.1"/>
</dbReference>
<dbReference type="InterPro" id="IPR019285">
    <property type="entry name" value="DUF2336"/>
</dbReference>
<comment type="caution">
    <text evidence="1">The sequence shown here is derived from an EMBL/GenBank/DDBJ whole genome shotgun (WGS) entry which is preliminary data.</text>
</comment>
<dbReference type="Pfam" id="PF10098">
    <property type="entry name" value="DUF2336"/>
    <property type="match status" value="1"/>
</dbReference>
<organism evidence="1 2">
    <name type="scientific">Mesorhizobium denitrificans</name>
    <dbReference type="NCBI Taxonomy" id="2294114"/>
    <lineage>
        <taxon>Bacteria</taxon>
        <taxon>Pseudomonadati</taxon>
        <taxon>Pseudomonadota</taxon>
        <taxon>Alphaproteobacteria</taxon>
        <taxon>Hyphomicrobiales</taxon>
        <taxon>Phyllobacteriaceae</taxon>
        <taxon>Mesorhizobium</taxon>
    </lineage>
</organism>
<dbReference type="EMBL" id="QURN01000012">
    <property type="protein sequence ID" value="RFC66721.1"/>
    <property type="molecule type" value="Genomic_DNA"/>
</dbReference>
<dbReference type="InterPro" id="IPR014598">
    <property type="entry name" value="UCP035865"/>
</dbReference>
<accession>A0A371XC10</accession>
<dbReference type="AlphaFoldDB" id="A0A371XC10"/>
<dbReference type="PIRSF" id="PIRSF035865">
    <property type="entry name" value="UCP035865"/>
    <property type="match status" value="1"/>
</dbReference>
<proteinExistence type="predicted"/>
<name>A0A371XC10_9HYPH</name>
<dbReference type="Proteomes" id="UP000262379">
    <property type="component" value="Unassembled WGS sequence"/>
</dbReference>
<protein>
    <submittedName>
        <fullName evidence="1">DUF2336 domain-containing protein</fullName>
    </submittedName>
</protein>
<evidence type="ECO:0000313" key="2">
    <source>
        <dbReference type="Proteomes" id="UP000262379"/>
    </source>
</evidence>
<reference evidence="2" key="1">
    <citation type="submission" date="2018-08" db="EMBL/GenBank/DDBJ databases">
        <authorList>
            <person name="Im W.T."/>
        </authorList>
    </citation>
    <scope>NUCLEOTIDE SEQUENCE [LARGE SCALE GENOMIC DNA]</scope>
    <source>
        <strain evidence="2">LA-28</strain>
    </source>
</reference>
<evidence type="ECO:0000313" key="1">
    <source>
        <dbReference type="EMBL" id="RFC66721.1"/>
    </source>
</evidence>
<keyword evidence="2" id="KW-1185">Reference proteome</keyword>
<sequence>MIVEHFLRWVQTAAATERAAAAAALARTYINGDLPVDDRCAADAALTFLLDDPSVKVRMALAEVLSMSRVAPPQIISALASDQPEVAELVLGRSPLLSDGDLIERARVGEPAVQAIIADRPVVSMSLSAAIAEMGDAEACIVLLGNVGADIAELSFKRITERFGGVARVREALIADRRLPAESRHELLVRLGEALMQSPLVRAIFHGERAGRVLKDAWLKASVTLIDRTPTSEFPALVEHLRLRGDLTPRFLIRALAHGKVDFFGASLVALTGHPHEQVSALIANGFDNALYALCRKAGLPERTHEVVRRALQIWRDVARGKRAAGVQEASWLMLKELGDDGSDLSAMLKAVHLEALRTNARGHALAIRAA</sequence>
<gene>
    <name evidence="1" type="ORF">DY251_15615</name>
</gene>